<dbReference type="STRING" id="39966.A0A369JDZ9"/>
<dbReference type="OrthoDB" id="2104739at2759"/>
<feature type="domain" description="HNH nuclease" evidence="1">
    <location>
        <begin position="146"/>
        <end position="249"/>
    </location>
</feature>
<dbReference type="InterPro" id="IPR003615">
    <property type="entry name" value="HNH_nuc"/>
</dbReference>
<sequence length="353" mass="39188">MSPEPLPSRSQIATQLPNVISAYDVCLQFEKFASTQQDPRFIISARVLGYLFLHAPSDRALAEVVNTIHSCSQDHDTLYALGEAFVTWFIRAFRKYKGRTPLSSDHSRSRPSFDRDRSFLKVSIQEAPKDHSTAKGQALVRDGYRCLISGKYDALARKALDLPLEEILKFGPAVYTECAHIVPASTYFNVNTANSNTDPNKKDYAASVLAVLKCFGYDVDKLNGANVHSLFNVMTLEKNTHDLFDQLRLWLDATDTPNCYRVQVADPMFFIPGRQLVTFSTPDPEHLPLPSADLLALHAACAKVAHLSGAAEYLDDFDRHLETSKVLAFDGGSAEVLRYAITRLAGEGIDVEA</sequence>
<name>A0A369JDZ9_HYPMA</name>
<evidence type="ECO:0000259" key="1">
    <source>
        <dbReference type="Pfam" id="PF13391"/>
    </source>
</evidence>
<protein>
    <recommendedName>
        <fullName evidence="1">HNH nuclease domain-containing protein</fullName>
    </recommendedName>
</protein>
<accession>A0A369JDZ9</accession>
<proteinExistence type="predicted"/>
<dbReference type="AlphaFoldDB" id="A0A369JDZ9"/>
<gene>
    <name evidence="2" type="ORF">Hypma_012576</name>
</gene>
<reference evidence="2" key="1">
    <citation type="submission" date="2018-04" db="EMBL/GenBank/DDBJ databases">
        <title>Whole genome sequencing of Hypsizygus marmoreus.</title>
        <authorList>
            <person name="Choi I.-G."/>
            <person name="Min B."/>
            <person name="Kim J.-G."/>
            <person name="Kim S."/>
            <person name="Oh Y.-L."/>
            <person name="Kong W.-S."/>
            <person name="Park H."/>
            <person name="Jeong J."/>
            <person name="Song E.-S."/>
        </authorList>
    </citation>
    <scope>NUCLEOTIDE SEQUENCE [LARGE SCALE GENOMIC DNA]</scope>
    <source>
        <strain evidence="2">51987-8</strain>
    </source>
</reference>
<keyword evidence="3" id="KW-1185">Reference proteome</keyword>
<dbReference type="Proteomes" id="UP000076154">
    <property type="component" value="Unassembled WGS sequence"/>
</dbReference>
<comment type="caution">
    <text evidence="2">The sequence shown here is derived from an EMBL/GenBank/DDBJ whole genome shotgun (WGS) entry which is preliminary data.</text>
</comment>
<dbReference type="Pfam" id="PF13391">
    <property type="entry name" value="HNH_2"/>
    <property type="match status" value="1"/>
</dbReference>
<evidence type="ECO:0000313" key="3">
    <source>
        <dbReference type="Proteomes" id="UP000076154"/>
    </source>
</evidence>
<evidence type="ECO:0000313" key="2">
    <source>
        <dbReference type="EMBL" id="RDB20369.1"/>
    </source>
</evidence>
<dbReference type="EMBL" id="LUEZ02000069">
    <property type="protein sequence ID" value="RDB20369.1"/>
    <property type="molecule type" value="Genomic_DNA"/>
</dbReference>
<dbReference type="InParanoid" id="A0A369JDZ9"/>
<organism evidence="2 3">
    <name type="scientific">Hypsizygus marmoreus</name>
    <name type="common">White beech mushroom</name>
    <name type="synonym">Agaricus marmoreus</name>
    <dbReference type="NCBI Taxonomy" id="39966"/>
    <lineage>
        <taxon>Eukaryota</taxon>
        <taxon>Fungi</taxon>
        <taxon>Dikarya</taxon>
        <taxon>Basidiomycota</taxon>
        <taxon>Agaricomycotina</taxon>
        <taxon>Agaricomycetes</taxon>
        <taxon>Agaricomycetidae</taxon>
        <taxon>Agaricales</taxon>
        <taxon>Tricholomatineae</taxon>
        <taxon>Lyophyllaceae</taxon>
        <taxon>Hypsizygus</taxon>
    </lineage>
</organism>